<dbReference type="EMBL" id="JAUSZT010000002">
    <property type="protein sequence ID" value="MDQ0996250.1"/>
    <property type="molecule type" value="Genomic_DNA"/>
</dbReference>
<name>A0ABU0S8I4_9HYPH</name>
<evidence type="ECO:0000313" key="1">
    <source>
        <dbReference type="EMBL" id="MDQ0996250.1"/>
    </source>
</evidence>
<sequence>MRCGLLQASSPDRAAELRNKRREAFRSTAVCDHGFDSCLAERHGKCGSYVAGSDDSNGHDPVLPSQLAVVLAAAGPSAPSLA</sequence>
<reference evidence="1 2" key="1">
    <citation type="submission" date="2023-07" db="EMBL/GenBank/DDBJ databases">
        <title>Comparative genomics of wheat-associated soil bacteria to identify genetic determinants of phenazine resistance.</title>
        <authorList>
            <person name="Mouncey N."/>
        </authorList>
    </citation>
    <scope>NUCLEOTIDE SEQUENCE [LARGE SCALE GENOMIC DNA]</scope>
    <source>
        <strain evidence="1 2">W4I11</strain>
    </source>
</reference>
<organism evidence="1 2">
    <name type="scientific">Phyllobacterium ifriqiyense</name>
    <dbReference type="NCBI Taxonomy" id="314238"/>
    <lineage>
        <taxon>Bacteria</taxon>
        <taxon>Pseudomonadati</taxon>
        <taxon>Pseudomonadota</taxon>
        <taxon>Alphaproteobacteria</taxon>
        <taxon>Hyphomicrobiales</taxon>
        <taxon>Phyllobacteriaceae</taxon>
        <taxon>Phyllobacterium</taxon>
    </lineage>
</organism>
<proteinExistence type="predicted"/>
<comment type="caution">
    <text evidence="1">The sequence shown here is derived from an EMBL/GenBank/DDBJ whole genome shotgun (WGS) entry which is preliminary data.</text>
</comment>
<accession>A0ABU0S8I4</accession>
<protein>
    <submittedName>
        <fullName evidence="1">Uncharacterized protein</fullName>
    </submittedName>
</protein>
<gene>
    <name evidence="1" type="ORF">QFZ34_001427</name>
</gene>
<keyword evidence="2" id="KW-1185">Reference proteome</keyword>
<dbReference type="Proteomes" id="UP001237780">
    <property type="component" value="Unassembled WGS sequence"/>
</dbReference>
<evidence type="ECO:0000313" key="2">
    <source>
        <dbReference type="Proteomes" id="UP001237780"/>
    </source>
</evidence>